<dbReference type="Proteomes" id="UP000828390">
    <property type="component" value="Unassembled WGS sequence"/>
</dbReference>
<feature type="region of interest" description="Disordered" evidence="1">
    <location>
        <begin position="44"/>
        <end position="68"/>
    </location>
</feature>
<comment type="caution">
    <text evidence="2">The sequence shown here is derived from an EMBL/GenBank/DDBJ whole genome shotgun (WGS) entry which is preliminary data.</text>
</comment>
<gene>
    <name evidence="2" type="ORF">DPMN_120899</name>
</gene>
<name>A0A9D4GKP2_DREPO</name>
<evidence type="ECO:0000256" key="1">
    <source>
        <dbReference type="SAM" id="MobiDB-lite"/>
    </source>
</evidence>
<organism evidence="2 3">
    <name type="scientific">Dreissena polymorpha</name>
    <name type="common">Zebra mussel</name>
    <name type="synonym">Mytilus polymorpha</name>
    <dbReference type="NCBI Taxonomy" id="45954"/>
    <lineage>
        <taxon>Eukaryota</taxon>
        <taxon>Metazoa</taxon>
        <taxon>Spiralia</taxon>
        <taxon>Lophotrochozoa</taxon>
        <taxon>Mollusca</taxon>
        <taxon>Bivalvia</taxon>
        <taxon>Autobranchia</taxon>
        <taxon>Heteroconchia</taxon>
        <taxon>Euheterodonta</taxon>
        <taxon>Imparidentia</taxon>
        <taxon>Neoheterodontei</taxon>
        <taxon>Myida</taxon>
        <taxon>Dreissenoidea</taxon>
        <taxon>Dreissenidae</taxon>
        <taxon>Dreissena</taxon>
    </lineage>
</organism>
<keyword evidence="3" id="KW-1185">Reference proteome</keyword>
<proteinExistence type="predicted"/>
<accession>A0A9D4GKP2</accession>
<dbReference type="AlphaFoldDB" id="A0A9D4GKP2"/>
<reference evidence="2" key="2">
    <citation type="submission" date="2020-11" db="EMBL/GenBank/DDBJ databases">
        <authorList>
            <person name="McCartney M.A."/>
            <person name="Auch B."/>
            <person name="Kono T."/>
            <person name="Mallez S."/>
            <person name="Becker A."/>
            <person name="Gohl D.M."/>
            <person name="Silverstein K.A.T."/>
            <person name="Koren S."/>
            <person name="Bechman K.B."/>
            <person name="Herman A."/>
            <person name="Abrahante J.E."/>
            <person name="Garbe J."/>
        </authorList>
    </citation>
    <scope>NUCLEOTIDE SEQUENCE</scope>
    <source>
        <strain evidence="2">Duluth1</strain>
        <tissue evidence="2">Whole animal</tissue>
    </source>
</reference>
<reference evidence="2" key="1">
    <citation type="journal article" date="2019" name="bioRxiv">
        <title>The Genome of the Zebra Mussel, Dreissena polymorpha: A Resource for Invasive Species Research.</title>
        <authorList>
            <person name="McCartney M.A."/>
            <person name="Auch B."/>
            <person name="Kono T."/>
            <person name="Mallez S."/>
            <person name="Zhang Y."/>
            <person name="Obille A."/>
            <person name="Becker A."/>
            <person name="Abrahante J.E."/>
            <person name="Garbe J."/>
            <person name="Badalamenti J.P."/>
            <person name="Herman A."/>
            <person name="Mangelson H."/>
            <person name="Liachko I."/>
            <person name="Sullivan S."/>
            <person name="Sone E.D."/>
            <person name="Koren S."/>
            <person name="Silverstein K.A.T."/>
            <person name="Beckman K.B."/>
            <person name="Gohl D.M."/>
        </authorList>
    </citation>
    <scope>NUCLEOTIDE SEQUENCE</scope>
    <source>
        <strain evidence="2">Duluth1</strain>
        <tissue evidence="2">Whole animal</tissue>
    </source>
</reference>
<protein>
    <submittedName>
        <fullName evidence="2">Uncharacterized protein</fullName>
    </submittedName>
</protein>
<evidence type="ECO:0000313" key="3">
    <source>
        <dbReference type="Proteomes" id="UP000828390"/>
    </source>
</evidence>
<sequence>MFAGHDSPSAHAECCCSSSQQIKKLGMMVERLEQRFDDLMKKFGSSSSAYRPKRNDRDDAISVVHRSI</sequence>
<evidence type="ECO:0000313" key="2">
    <source>
        <dbReference type="EMBL" id="KAH3819166.1"/>
    </source>
</evidence>
<dbReference type="EMBL" id="JAIWYP010000005">
    <property type="protein sequence ID" value="KAH3819166.1"/>
    <property type="molecule type" value="Genomic_DNA"/>
</dbReference>